<keyword evidence="3" id="KW-0547">Nucleotide-binding</keyword>
<dbReference type="SUPFAM" id="SSF57667">
    <property type="entry name" value="beta-beta-alpha zinc fingers"/>
    <property type="match status" value="1"/>
</dbReference>
<dbReference type="InterPro" id="IPR039657">
    <property type="entry name" value="Dimethylallyltransferase"/>
</dbReference>
<dbReference type="Pfam" id="PF01715">
    <property type="entry name" value="IPPT"/>
    <property type="match status" value="1"/>
</dbReference>
<dbReference type="InterPro" id="IPR027417">
    <property type="entry name" value="P-loop_NTPase"/>
</dbReference>
<dbReference type="EMBL" id="JBBBZM010000029">
    <property type="protein sequence ID" value="KAL0637855.1"/>
    <property type="molecule type" value="Genomic_DNA"/>
</dbReference>
<evidence type="ECO:0000313" key="6">
    <source>
        <dbReference type="Proteomes" id="UP001447188"/>
    </source>
</evidence>
<keyword evidence="2 5" id="KW-0808">Transferase</keyword>
<dbReference type="InterPro" id="IPR018022">
    <property type="entry name" value="IPT"/>
</dbReference>
<keyword evidence="6" id="KW-1185">Reference proteome</keyword>
<dbReference type="Proteomes" id="UP001447188">
    <property type="component" value="Unassembled WGS sequence"/>
</dbReference>
<dbReference type="PANTHER" id="PTHR11088:SF89">
    <property type="entry name" value="TRNA DIMETHYLALLYLTRANSFERASE"/>
    <property type="match status" value="1"/>
</dbReference>
<protein>
    <submittedName>
        <fullName evidence="5">tRNA dimethylallyltransferase, mitochondrial</fullName>
        <ecNumber evidence="5">2.5.1.75</ecNumber>
    </submittedName>
</protein>
<dbReference type="EC" id="2.5.1.75" evidence="5"/>
<reference evidence="5 6" key="1">
    <citation type="submission" date="2024-02" db="EMBL/GenBank/DDBJ databases">
        <title>Discinaceae phylogenomics.</title>
        <authorList>
            <person name="Dirks A.C."/>
            <person name="James T.Y."/>
        </authorList>
    </citation>
    <scope>NUCLEOTIDE SEQUENCE [LARGE SCALE GENOMIC DNA]</scope>
    <source>
        <strain evidence="5 6">ACD0624</strain>
    </source>
</reference>
<dbReference type="Gene3D" id="3.40.50.300">
    <property type="entry name" value="P-loop containing nucleotide triphosphate hydrolases"/>
    <property type="match status" value="1"/>
</dbReference>
<evidence type="ECO:0000256" key="4">
    <source>
        <dbReference type="ARBA" id="ARBA00022840"/>
    </source>
</evidence>
<accession>A0ABR3GPX1</accession>
<dbReference type="Gene3D" id="3.30.160.60">
    <property type="entry name" value="Classic Zinc Finger"/>
    <property type="match status" value="1"/>
</dbReference>
<dbReference type="Gene3D" id="1.10.20.140">
    <property type="match status" value="1"/>
</dbReference>
<proteinExistence type="inferred from homology"/>
<organism evidence="5 6">
    <name type="scientific">Discina gigas</name>
    <dbReference type="NCBI Taxonomy" id="1032678"/>
    <lineage>
        <taxon>Eukaryota</taxon>
        <taxon>Fungi</taxon>
        <taxon>Dikarya</taxon>
        <taxon>Ascomycota</taxon>
        <taxon>Pezizomycotina</taxon>
        <taxon>Pezizomycetes</taxon>
        <taxon>Pezizales</taxon>
        <taxon>Discinaceae</taxon>
        <taxon>Discina</taxon>
    </lineage>
</organism>
<evidence type="ECO:0000256" key="2">
    <source>
        <dbReference type="ARBA" id="ARBA00022679"/>
    </source>
</evidence>
<sequence length="517" mass="58707">MTSSSARSPLITVIGATGTGKSNVAVDLALALNGEIINGDAMQMYEGLPIITNKITKEEMCGVPHHLLGFLDVKDVWRVGKFVREAESIIEEIRSRGRIPILVGGTHYYIQSLLFPYSIPISNKPNESQTDKRDEEDYLDESYPFPSVSGEILEEKYPILNAETPILYETLQQIDPTIAAKWHPNDRRKILRSLQIYYASNCTRTASEVYAAQRAQKRLAPDSAWTRYKNLIFWVHAETDTLKNRLDGRVDKMIGGGMWEEIKEMKIIYDSAIAINKAGEEGGVDLNSGIWQSIGFKEFLPFLEMRGKIDQEGDEKQKELEEVKRLGLESMKTATRQYARSQVKWIRIKFLNALGTGEEGASDTQQTKKKRNENGDIFLLDSTDITSFSETVSSTAVAIAKDFLSGSTPLPDPLSLSPLARTSLLPKRAYDLADRPDLWIQRTCELCGVICTNADEWRIHAMSQRHKKTVSREKRRPEVDMFIKMRKDREEDERRRVVGELVNVLEEFTDRSMEKEG</sequence>
<evidence type="ECO:0000313" key="5">
    <source>
        <dbReference type="EMBL" id="KAL0637855.1"/>
    </source>
</evidence>
<evidence type="ECO:0000256" key="1">
    <source>
        <dbReference type="ARBA" id="ARBA00005842"/>
    </source>
</evidence>
<gene>
    <name evidence="5" type="primary">tit1</name>
    <name evidence="5" type="ORF">Q9L58_003075</name>
</gene>
<dbReference type="InterPro" id="IPR036236">
    <property type="entry name" value="Znf_C2H2_sf"/>
</dbReference>
<keyword evidence="4" id="KW-0067">ATP-binding</keyword>
<comment type="similarity">
    <text evidence="1">Belongs to the IPP transferase family.</text>
</comment>
<name>A0ABR3GPX1_9PEZI</name>
<dbReference type="HAMAP" id="MF_00185">
    <property type="entry name" value="IPP_trans"/>
    <property type="match status" value="1"/>
</dbReference>
<comment type="caution">
    <text evidence="5">The sequence shown here is derived from an EMBL/GenBank/DDBJ whole genome shotgun (WGS) entry which is preliminary data.</text>
</comment>
<dbReference type="SUPFAM" id="SSF52540">
    <property type="entry name" value="P-loop containing nucleoside triphosphate hydrolases"/>
    <property type="match status" value="1"/>
</dbReference>
<dbReference type="GO" id="GO:0052381">
    <property type="term" value="F:tRNA dimethylallyltransferase activity"/>
    <property type="evidence" value="ECO:0007669"/>
    <property type="project" value="UniProtKB-EC"/>
</dbReference>
<dbReference type="PANTHER" id="PTHR11088">
    <property type="entry name" value="TRNA DIMETHYLALLYLTRANSFERASE"/>
    <property type="match status" value="1"/>
</dbReference>
<evidence type="ECO:0000256" key="3">
    <source>
        <dbReference type="ARBA" id="ARBA00022741"/>
    </source>
</evidence>